<dbReference type="Gene3D" id="1.10.472.10">
    <property type="entry name" value="Cyclin-like"/>
    <property type="match status" value="1"/>
</dbReference>
<dbReference type="GO" id="GO:0005664">
    <property type="term" value="C:nuclear origin of replication recognition complex"/>
    <property type="evidence" value="ECO:0007669"/>
    <property type="project" value="InterPro"/>
</dbReference>
<feature type="compositionally biased region" description="Acidic residues" evidence="6">
    <location>
        <begin position="220"/>
        <end position="234"/>
    </location>
</feature>
<dbReference type="AlphaFoldDB" id="A0A9D4U5Q0"/>
<feature type="region of interest" description="Disordered" evidence="6">
    <location>
        <begin position="213"/>
        <end position="244"/>
    </location>
</feature>
<accession>A0A9D4U5Q0</accession>
<dbReference type="Pfam" id="PF21913">
    <property type="entry name" value="ORC6_2nd"/>
    <property type="match status" value="1"/>
</dbReference>
<evidence type="ECO:0000313" key="10">
    <source>
        <dbReference type="Proteomes" id="UP000886520"/>
    </source>
</evidence>
<evidence type="ECO:0008006" key="11">
    <source>
        <dbReference type="Google" id="ProtNLM"/>
    </source>
</evidence>
<feature type="domain" description="ORC6 second cyclin-like" evidence="8">
    <location>
        <begin position="94"/>
        <end position="183"/>
    </location>
</feature>
<dbReference type="OrthoDB" id="5552484at2759"/>
<feature type="compositionally biased region" description="Polar residues" evidence="6">
    <location>
        <begin position="276"/>
        <end position="291"/>
    </location>
</feature>
<evidence type="ECO:0000259" key="8">
    <source>
        <dbReference type="Pfam" id="PF21913"/>
    </source>
</evidence>
<dbReference type="PANTHER" id="PTHR13394">
    <property type="entry name" value="ORIGIN RECOGNITION COMPLEX SUBUNIT 6"/>
    <property type="match status" value="1"/>
</dbReference>
<dbReference type="Pfam" id="PF05460">
    <property type="entry name" value="ORC6"/>
    <property type="match status" value="1"/>
</dbReference>
<evidence type="ECO:0000256" key="3">
    <source>
        <dbReference type="ARBA" id="ARBA00022705"/>
    </source>
</evidence>
<evidence type="ECO:0000256" key="2">
    <source>
        <dbReference type="ARBA" id="ARBA00010840"/>
    </source>
</evidence>
<dbReference type="InterPro" id="IPR054113">
    <property type="entry name" value="ORC6_cyclin-like_2nd"/>
</dbReference>
<keyword evidence="3" id="KW-0235">DNA replication</keyword>
<evidence type="ECO:0000256" key="4">
    <source>
        <dbReference type="ARBA" id="ARBA00023125"/>
    </source>
</evidence>
<protein>
    <recommendedName>
        <fullName evidence="11">Origin recognition complex subunit 6</fullName>
    </recommendedName>
</protein>
<name>A0A9D4U5Q0_ADICA</name>
<evidence type="ECO:0000256" key="6">
    <source>
        <dbReference type="SAM" id="MobiDB-lite"/>
    </source>
</evidence>
<comment type="subcellular location">
    <subcellularLocation>
        <location evidence="1">Nucleus</location>
    </subcellularLocation>
</comment>
<dbReference type="PANTHER" id="PTHR13394:SF0">
    <property type="entry name" value="ORIGIN RECOGNITION COMPLEX SUBUNIT 6"/>
    <property type="match status" value="1"/>
</dbReference>
<keyword evidence="4" id="KW-0238">DNA-binding</keyword>
<keyword evidence="5" id="KW-0539">Nucleus</keyword>
<dbReference type="InterPro" id="IPR020529">
    <property type="entry name" value="ORC6_met/pln"/>
</dbReference>
<feature type="domain" description="ORC6 first cyclin-like" evidence="7">
    <location>
        <begin position="10"/>
        <end position="90"/>
    </location>
</feature>
<dbReference type="Proteomes" id="UP000886520">
    <property type="component" value="Chromosome 22"/>
</dbReference>
<comment type="similarity">
    <text evidence="2">Belongs to the ORC6 family.</text>
</comment>
<evidence type="ECO:0000259" key="7">
    <source>
        <dbReference type="Pfam" id="PF05460"/>
    </source>
</evidence>
<dbReference type="CDD" id="cd11583">
    <property type="entry name" value="Orc6_mid"/>
    <property type="match status" value="1"/>
</dbReference>
<evidence type="ECO:0000313" key="9">
    <source>
        <dbReference type="EMBL" id="KAI5061835.1"/>
    </source>
</evidence>
<organism evidence="9 10">
    <name type="scientific">Adiantum capillus-veneris</name>
    <name type="common">Maidenhair fern</name>
    <dbReference type="NCBI Taxonomy" id="13818"/>
    <lineage>
        <taxon>Eukaryota</taxon>
        <taxon>Viridiplantae</taxon>
        <taxon>Streptophyta</taxon>
        <taxon>Embryophyta</taxon>
        <taxon>Tracheophyta</taxon>
        <taxon>Polypodiopsida</taxon>
        <taxon>Polypodiidae</taxon>
        <taxon>Polypodiales</taxon>
        <taxon>Pteridineae</taxon>
        <taxon>Pteridaceae</taxon>
        <taxon>Vittarioideae</taxon>
        <taxon>Adiantum</taxon>
    </lineage>
</organism>
<comment type="caution">
    <text evidence="9">The sequence shown here is derived from an EMBL/GenBank/DDBJ whole genome shotgun (WGS) entry which is preliminary data.</text>
</comment>
<gene>
    <name evidence="9" type="ORF">GOP47_0022374</name>
</gene>
<dbReference type="EMBL" id="JABFUD020000022">
    <property type="protein sequence ID" value="KAI5061835.1"/>
    <property type="molecule type" value="Genomic_DNA"/>
</dbReference>
<dbReference type="InterPro" id="IPR008721">
    <property type="entry name" value="ORC6_cyclin_first"/>
</dbReference>
<sequence length="291" mass="31952">MDLTNLEGKLGLAGCPAAIRKAKELQRLSKLQFDSSAFGLGEVCKAVLCFELACSLLHVDMDRQKAIRISGLSEKAYIRSLTNLQNALGLRPALDVRELAVQFGCVRLVGSVQRVLTEFKQRFVAALPASRKGNADFSRPVFTAVAFYLCAKKHKLKVDKMRLIESCGTSESEFATVSTSMLDLCFDMVGIQKEKKNSKSVKCNRDLLDALPSKRRLEDEHSDSDSDPSDEDAPEVPGMNLSKKKAKASYEAWKASVVTARDTSKPGPDTNKRTRQATLNFLKTPSTPACA</sequence>
<keyword evidence="10" id="KW-1185">Reference proteome</keyword>
<dbReference type="GO" id="GO:0003677">
    <property type="term" value="F:DNA binding"/>
    <property type="evidence" value="ECO:0007669"/>
    <property type="project" value="UniProtKB-KW"/>
</dbReference>
<evidence type="ECO:0000256" key="5">
    <source>
        <dbReference type="ARBA" id="ARBA00023242"/>
    </source>
</evidence>
<feature type="region of interest" description="Disordered" evidence="6">
    <location>
        <begin position="256"/>
        <end position="291"/>
    </location>
</feature>
<dbReference type="GO" id="GO:0006270">
    <property type="term" value="P:DNA replication initiation"/>
    <property type="evidence" value="ECO:0007669"/>
    <property type="project" value="TreeGrafter"/>
</dbReference>
<reference evidence="9" key="1">
    <citation type="submission" date="2021-01" db="EMBL/GenBank/DDBJ databases">
        <title>Adiantum capillus-veneris genome.</title>
        <authorList>
            <person name="Fang Y."/>
            <person name="Liao Q."/>
        </authorList>
    </citation>
    <scope>NUCLEOTIDE SEQUENCE</scope>
    <source>
        <strain evidence="9">H3</strain>
        <tissue evidence="9">Leaf</tissue>
    </source>
</reference>
<proteinExistence type="inferred from homology"/>
<evidence type="ECO:0000256" key="1">
    <source>
        <dbReference type="ARBA" id="ARBA00004123"/>
    </source>
</evidence>